<name>A0AA49GJE8_9BACT</name>
<evidence type="ECO:0000256" key="4">
    <source>
        <dbReference type="ARBA" id="ARBA00022989"/>
    </source>
</evidence>
<keyword evidence="2" id="KW-0813">Transport</keyword>
<feature type="transmembrane region" description="Helical" evidence="6">
    <location>
        <begin position="383"/>
        <end position="403"/>
    </location>
</feature>
<evidence type="ECO:0000313" key="8">
    <source>
        <dbReference type="EMBL" id="WKN35930.1"/>
    </source>
</evidence>
<keyword evidence="4 6" id="KW-1133">Transmembrane helix</keyword>
<evidence type="ECO:0000256" key="2">
    <source>
        <dbReference type="ARBA" id="ARBA00022448"/>
    </source>
</evidence>
<dbReference type="PRINTS" id="PR01035">
    <property type="entry name" value="TCRTETA"/>
</dbReference>
<feature type="transmembrane region" description="Helical" evidence="6">
    <location>
        <begin position="185"/>
        <end position="205"/>
    </location>
</feature>
<feature type="transmembrane region" description="Helical" evidence="6">
    <location>
        <begin position="84"/>
        <end position="103"/>
    </location>
</feature>
<dbReference type="SUPFAM" id="SSF103473">
    <property type="entry name" value="MFS general substrate transporter"/>
    <property type="match status" value="1"/>
</dbReference>
<evidence type="ECO:0000256" key="3">
    <source>
        <dbReference type="ARBA" id="ARBA00022692"/>
    </source>
</evidence>
<sequence>MGNREILGRIIIILLSIFVVMSGYGVLLPVLPYYTERLALKSGIVAEEDINYHIGILTSIYPFFQLLFAFIWGKLSDRFGRKMLITMGLSGFVIMQVLTGLSTSLFMLYVARILGGIFSSSVIPVGNAFLSDLTNSMQRRKVLAWSGVAVSTGVITGPMIGGYLAQTNLHLDTRMGHLLLDRFSIPFLAVALLGTIILLLAFGWLKNPKAQSLNIIEAGQKPESNVKRDFVLLLFLSLILQLAVTLFETVFSVYAKDILLFDTSQVGLGFMLCGLVMAVLQPLFANVDAKTISVNTQLFIGFALAAFAMIVFSFWTYNIYVYTMIVIFAIGGAMVTPNLITMISLVDKNYTGANLSLQTSVNSIGQVLGPMLGIWLYTIGSSWPYPVIGTVLSLVAVLIIPNLRFKSQKMT</sequence>
<feature type="transmembrane region" description="Helical" evidence="6">
    <location>
        <begin position="230"/>
        <end position="254"/>
    </location>
</feature>
<dbReference type="Gene3D" id="1.20.1250.20">
    <property type="entry name" value="MFS general substrate transporter like domains"/>
    <property type="match status" value="1"/>
</dbReference>
<dbReference type="CDD" id="cd17325">
    <property type="entry name" value="MFS_MdtG_SLC18_like"/>
    <property type="match status" value="1"/>
</dbReference>
<comment type="subcellular location">
    <subcellularLocation>
        <location evidence="1">Membrane</location>
        <topology evidence="1">Multi-pass membrane protein</topology>
    </subcellularLocation>
</comment>
<evidence type="ECO:0000256" key="5">
    <source>
        <dbReference type="ARBA" id="ARBA00023136"/>
    </source>
</evidence>
<feature type="transmembrane region" description="Helical" evidence="6">
    <location>
        <begin position="266"/>
        <end position="285"/>
    </location>
</feature>
<proteinExistence type="predicted"/>
<reference evidence="8" key="1">
    <citation type="journal article" date="2023" name="Comput. Struct. Biotechnol. J.">
        <title>Discovery of a novel marine Bacteroidetes with a rich repertoire of carbohydrate-active enzymes.</title>
        <authorList>
            <person name="Chen B."/>
            <person name="Liu G."/>
            <person name="Chen Q."/>
            <person name="Wang H."/>
            <person name="Liu L."/>
            <person name="Tang K."/>
        </authorList>
    </citation>
    <scope>NUCLEOTIDE SEQUENCE</scope>
    <source>
        <strain evidence="8">TK19036</strain>
    </source>
</reference>
<feature type="domain" description="Major facilitator superfamily (MFS) profile" evidence="7">
    <location>
        <begin position="9"/>
        <end position="408"/>
    </location>
</feature>
<feature type="transmembrane region" description="Helical" evidence="6">
    <location>
        <begin position="321"/>
        <end position="343"/>
    </location>
</feature>
<evidence type="ECO:0000256" key="1">
    <source>
        <dbReference type="ARBA" id="ARBA00004141"/>
    </source>
</evidence>
<dbReference type="EMBL" id="CP120682">
    <property type="protein sequence ID" value="WKN35930.1"/>
    <property type="molecule type" value="Genomic_DNA"/>
</dbReference>
<gene>
    <name evidence="8" type="ORF">K4G66_26555</name>
</gene>
<feature type="transmembrane region" description="Helical" evidence="6">
    <location>
        <begin position="7"/>
        <end position="30"/>
    </location>
</feature>
<dbReference type="PROSITE" id="PS50850">
    <property type="entry name" value="MFS"/>
    <property type="match status" value="1"/>
</dbReference>
<dbReference type="InterPro" id="IPR020846">
    <property type="entry name" value="MFS_dom"/>
</dbReference>
<dbReference type="PANTHER" id="PTHR23504:SF15">
    <property type="entry name" value="MAJOR FACILITATOR SUPERFAMILY (MFS) PROFILE DOMAIN-CONTAINING PROTEIN"/>
    <property type="match status" value="1"/>
</dbReference>
<feature type="transmembrane region" description="Helical" evidence="6">
    <location>
        <begin position="355"/>
        <end position="377"/>
    </location>
</feature>
<feature type="transmembrane region" description="Helical" evidence="6">
    <location>
        <begin position="297"/>
        <end position="315"/>
    </location>
</feature>
<organism evidence="8">
    <name type="scientific">Roseihalotalea indica</name>
    <dbReference type="NCBI Taxonomy" id="2867963"/>
    <lineage>
        <taxon>Bacteria</taxon>
        <taxon>Pseudomonadati</taxon>
        <taxon>Bacteroidota</taxon>
        <taxon>Cytophagia</taxon>
        <taxon>Cytophagales</taxon>
        <taxon>Catalimonadaceae</taxon>
        <taxon>Roseihalotalea</taxon>
    </lineage>
</organism>
<dbReference type="AlphaFoldDB" id="A0AA49GJE8"/>
<dbReference type="GO" id="GO:0022857">
    <property type="term" value="F:transmembrane transporter activity"/>
    <property type="evidence" value="ECO:0007669"/>
    <property type="project" value="InterPro"/>
</dbReference>
<keyword evidence="3 6" id="KW-0812">Transmembrane</keyword>
<dbReference type="InterPro" id="IPR036259">
    <property type="entry name" value="MFS_trans_sf"/>
</dbReference>
<evidence type="ECO:0000259" key="7">
    <source>
        <dbReference type="PROSITE" id="PS50850"/>
    </source>
</evidence>
<dbReference type="InterPro" id="IPR011701">
    <property type="entry name" value="MFS"/>
</dbReference>
<dbReference type="PANTHER" id="PTHR23504">
    <property type="entry name" value="MAJOR FACILITATOR SUPERFAMILY DOMAIN-CONTAINING PROTEIN 10"/>
    <property type="match status" value="1"/>
</dbReference>
<dbReference type="InterPro" id="IPR001958">
    <property type="entry name" value="Tet-R_TetA/multi-R_MdtG-like"/>
</dbReference>
<dbReference type="Pfam" id="PF07690">
    <property type="entry name" value="MFS_1"/>
    <property type="match status" value="1"/>
</dbReference>
<keyword evidence="5 6" id="KW-0472">Membrane</keyword>
<dbReference type="GO" id="GO:0016020">
    <property type="term" value="C:membrane"/>
    <property type="evidence" value="ECO:0007669"/>
    <property type="project" value="UniProtKB-SubCell"/>
</dbReference>
<feature type="transmembrane region" description="Helical" evidence="6">
    <location>
        <begin position="142"/>
        <end position="165"/>
    </location>
</feature>
<reference evidence="8" key="2">
    <citation type="journal article" date="2024" name="Antonie Van Leeuwenhoek">
        <title>Roseihalotalea indica gen. nov., sp. nov., a halophilic Bacteroidetes from mesopelagic Southwest Indian Ocean with higher carbohydrate metabolic potential.</title>
        <authorList>
            <person name="Chen B."/>
            <person name="Zhang M."/>
            <person name="Lin D."/>
            <person name="Ye J."/>
            <person name="Tang K."/>
        </authorList>
    </citation>
    <scope>NUCLEOTIDE SEQUENCE</scope>
    <source>
        <strain evidence="8">TK19036</strain>
    </source>
</reference>
<accession>A0AA49GJE8</accession>
<feature type="transmembrane region" description="Helical" evidence="6">
    <location>
        <begin position="50"/>
        <end position="72"/>
    </location>
</feature>
<feature type="transmembrane region" description="Helical" evidence="6">
    <location>
        <begin position="109"/>
        <end position="130"/>
    </location>
</feature>
<protein>
    <submittedName>
        <fullName evidence="8">MFS transporter</fullName>
    </submittedName>
</protein>
<evidence type="ECO:0000256" key="6">
    <source>
        <dbReference type="SAM" id="Phobius"/>
    </source>
</evidence>